<dbReference type="InterPro" id="IPR012255">
    <property type="entry name" value="ETF_b"/>
</dbReference>
<evidence type="ECO:0000256" key="7">
    <source>
        <dbReference type="PIRNR" id="PIRNR000090"/>
    </source>
</evidence>
<dbReference type="PANTHER" id="PTHR21294">
    <property type="entry name" value="ELECTRON TRANSFER FLAVOPROTEIN BETA-SUBUNIT"/>
    <property type="match status" value="1"/>
</dbReference>
<evidence type="ECO:0000256" key="4">
    <source>
        <dbReference type="ARBA" id="ARBA00022982"/>
    </source>
</evidence>
<keyword evidence="10" id="KW-1185">Reference proteome</keyword>
<evidence type="ECO:0000256" key="6">
    <source>
        <dbReference type="ARBA" id="ARBA00070315"/>
    </source>
</evidence>
<keyword evidence="4 7" id="KW-0249">Electron transport</keyword>
<dbReference type="FunCoup" id="W4K9S9">
    <property type="interactions" value="157"/>
</dbReference>
<dbReference type="GO" id="GO:0009055">
    <property type="term" value="F:electron transfer activity"/>
    <property type="evidence" value="ECO:0007669"/>
    <property type="project" value="InterPro"/>
</dbReference>
<dbReference type="RefSeq" id="XP_009546667.1">
    <property type="nucleotide sequence ID" value="XM_009548372.1"/>
</dbReference>
<dbReference type="GeneID" id="20667362"/>
<dbReference type="eggNOG" id="KOG3180">
    <property type="taxonomic scope" value="Eukaryota"/>
</dbReference>
<evidence type="ECO:0000256" key="2">
    <source>
        <dbReference type="ARBA" id="ARBA00007557"/>
    </source>
</evidence>
<comment type="subcellular location">
    <subcellularLocation>
        <location evidence="1 7">Mitochondrion matrix</location>
    </subcellularLocation>
</comment>
<evidence type="ECO:0000259" key="8">
    <source>
        <dbReference type="SMART" id="SM00893"/>
    </source>
</evidence>
<dbReference type="Pfam" id="PF01012">
    <property type="entry name" value="ETF"/>
    <property type="match status" value="1"/>
</dbReference>
<dbReference type="SMART" id="SM00893">
    <property type="entry name" value="ETF"/>
    <property type="match status" value="1"/>
</dbReference>
<reference evidence="9 10" key="1">
    <citation type="journal article" date="2012" name="New Phytol.">
        <title>Insight into trade-off between wood decay and parasitism from the genome of a fungal forest pathogen.</title>
        <authorList>
            <person name="Olson A."/>
            <person name="Aerts A."/>
            <person name="Asiegbu F."/>
            <person name="Belbahri L."/>
            <person name="Bouzid O."/>
            <person name="Broberg A."/>
            <person name="Canback B."/>
            <person name="Coutinho P.M."/>
            <person name="Cullen D."/>
            <person name="Dalman K."/>
            <person name="Deflorio G."/>
            <person name="van Diepen L.T."/>
            <person name="Dunand C."/>
            <person name="Duplessis S."/>
            <person name="Durling M."/>
            <person name="Gonthier P."/>
            <person name="Grimwood J."/>
            <person name="Fossdal C.G."/>
            <person name="Hansson D."/>
            <person name="Henrissat B."/>
            <person name="Hietala A."/>
            <person name="Himmelstrand K."/>
            <person name="Hoffmeister D."/>
            <person name="Hogberg N."/>
            <person name="James T.Y."/>
            <person name="Karlsson M."/>
            <person name="Kohler A."/>
            <person name="Kues U."/>
            <person name="Lee Y.H."/>
            <person name="Lin Y.C."/>
            <person name="Lind M."/>
            <person name="Lindquist E."/>
            <person name="Lombard V."/>
            <person name="Lucas S."/>
            <person name="Lunden K."/>
            <person name="Morin E."/>
            <person name="Murat C."/>
            <person name="Park J."/>
            <person name="Raffaello T."/>
            <person name="Rouze P."/>
            <person name="Salamov A."/>
            <person name="Schmutz J."/>
            <person name="Solheim H."/>
            <person name="Stahlberg J."/>
            <person name="Velez H."/>
            <person name="de Vries R.P."/>
            <person name="Wiebenga A."/>
            <person name="Woodward S."/>
            <person name="Yakovlev I."/>
            <person name="Garbelotto M."/>
            <person name="Martin F."/>
            <person name="Grigoriev I.V."/>
            <person name="Stenlid J."/>
        </authorList>
    </citation>
    <scope>NUCLEOTIDE SEQUENCE [LARGE SCALE GENOMIC DNA]</scope>
    <source>
        <strain evidence="9 10">TC 32-1</strain>
    </source>
</reference>
<evidence type="ECO:0000256" key="5">
    <source>
        <dbReference type="ARBA" id="ARBA00025416"/>
    </source>
</evidence>
<dbReference type="GO" id="GO:0005759">
    <property type="term" value="C:mitochondrial matrix"/>
    <property type="evidence" value="ECO:0007669"/>
    <property type="project" value="UniProtKB-SubCell"/>
</dbReference>
<sequence>MRPTATRLLNILVPVKRCVDYAVKIRVNPQQTGIDTNVKHSMNPFDEIAVEEAVRLRERLKEEIKSIKVVTIGPPKSAETLRTALAMGADSGVHIEIPDSAPAPEPLGIARALRALLQREKEAGREVDLVILGKQAIDDDLGQTGQMLAALMGVGQATCASKVDIDVKGKTVSVRTEIDGGAEELKCRLPAVITTDLRLNEPRYASLPNIMKAKKKPIEKLTPADLGVDLTPILETLKVAEPPKRVGGGKVDNVDQLVAKLKEAGFTASA</sequence>
<dbReference type="CDD" id="cd01714">
    <property type="entry name" value="ETF_beta"/>
    <property type="match status" value="1"/>
</dbReference>
<dbReference type="Proteomes" id="UP000030671">
    <property type="component" value="Unassembled WGS sequence"/>
</dbReference>
<dbReference type="InterPro" id="IPR014729">
    <property type="entry name" value="Rossmann-like_a/b/a_fold"/>
</dbReference>
<comment type="similarity">
    <text evidence="2 7">Belongs to the ETF beta-subunit/FixA family.</text>
</comment>
<dbReference type="PIRSF" id="PIRSF000090">
    <property type="entry name" value="Beta-ETF"/>
    <property type="match status" value="1"/>
</dbReference>
<gene>
    <name evidence="9" type="ORF">HETIRDRAFT_150398</name>
</gene>
<evidence type="ECO:0000256" key="3">
    <source>
        <dbReference type="ARBA" id="ARBA00022448"/>
    </source>
</evidence>
<comment type="cofactor">
    <cofactor evidence="7">
        <name>AMP</name>
        <dbReference type="ChEBI" id="CHEBI:456215"/>
    </cofactor>
    <text evidence="7">Binds 1 AMP per subunit.</text>
</comment>
<dbReference type="OrthoDB" id="276685at2759"/>
<dbReference type="SUPFAM" id="SSF52402">
    <property type="entry name" value="Adenine nucleotide alpha hydrolases-like"/>
    <property type="match status" value="1"/>
</dbReference>
<protein>
    <recommendedName>
        <fullName evidence="6 7">Probable electron transfer flavoprotein subunit beta</fullName>
    </recommendedName>
</protein>
<comment type="cofactor">
    <cofactor evidence="7">
        <name>FAD</name>
        <dbReference type="ChEBI" id="CHEBI:57692"/>
    </cofactor>
    <text evidence="7">Binds 1 FAD per dimer.</text>
</comment>
<name>W4K9S9_HETIT</name>
<organism evidence="9 10">
    <name type="scientific">Heterobasidion irregulare (strain TC 32-1)</name>
    <dbReference type="NCBI Taxonomy" id="747525"/>
    <lineage>
        <taxon>Eukaryota</taxon>
        <taxon>Fungi</taxon>
        <taxon>Dikarya</taxon>
        <taxon>Basidiomycota</taxon>
        <taxon>Agaricomycotina</taxon>
        <taxon>Agaricomycetes</taxon>
        <taxon>Russulales</taxon>
        <taxon>Bondarzewiaceae</taxon>
        <taxon>Heterobasidion</taxon>
        <taxon>Heterobasidion annosum species complex</taxon>
    </lineage>
</organism>
<dbReference type="GO" id="GO:0033539">
    <property type="term" value="P:fatty acid beta-oxidation using acyl-CoA dehydrogenase"/>
    <property type="evidence" value="ECO:0007669"/>
    <property type="project" value="TreeGrafter"/>
</dbReference>
<dbReference type="STRING" id="747525.W4K9S9"/>
<dbReference type="FunFam" id="3.40.50.620:FF:000011">
    <property type="entry name" value="Electron transfer flavoprotein subunit beta"/>
    <property type="match status" value="1"/>
</dbReference>
<keyword evidence="7" id="KW-0496">Mitochondrion</keyword>
<dbReference type="InParanoid" id="W4K9S9"/>
<evidence type="ECO:0000256" key="1">
    <source>
        <dbReference type="ARBA" id="ARBA00004305"/>
    </source>
</evidence>
<dbReference type="HOGENOM" id="CLU_060196_0_0_1"/>
<accession>W4K9S9</accession>
<dbReference type="AlphaFoldDB" id="W4K9S9"/>
<dbReference type="Gene3D" id="3.40.50.620">
    <property type="entry name" value="HUPs"/>
    <property type="match status" value="1"/>
</dbReference>
<feature type="domain" description="Electron transfer flavoprotein alpha/beta-subunit N-terminal" evidence="8">
    <location>
        <begin position="32"/>
        <end position="230"/>
    </location>
</feature>
<dbReference type="InterPro" id="IPR033948">
    <property type="entry name" value="ETF_beta_N"/>
</dbReference>
<evidence type="ECO:0000313" key="10">
    <source>
        <dbReference type="Proteomes" id="UP000030671"/>
    </source>
</evidence>
<dbReference type="KEGG" id="hir:HETIRDRAFT_150398"/>
<dbReference type="GO" id="GO:0009063">
    <property type="term" value="P:amino acid catabolic process"/>
    <property type="evidence" value="ECO:0007669"/>
    <property type="project" value="TreeGrafter"/>
</dbReference>
<evidence type="ECO:0000313" key="9">
    <source>
        <dbReference type="EMBL" id="ETW82105.1"/>
    </source>
</evidence>
<dbReference type="PANTHER" id="PTHR21294:SF8">
    <property type="entry name" value="ELECTRON TRANSFER FLAVOPROTEIN SUBUNIT BETA"/>
    <property type="match status" value="1"/>
</dbReference>
<dbReference type="EMBL" id="KI925458">
    <property type="protein sequence ID" value="ETW82105.1"/>
    <property type="molecule type" value="Genomic_DNA"/>
</dbReference>
<proteinExistence type="inferred from homology"/>
<comment type="subunit">
    <text evidence="7">Heterodimer of an alpha and a beta subunit.</text>
</comment>
<dbReference type="InterPro" id="IPR014730">
    <property type="entry name" value="ETF_a/b_N"/>
</dbReference>
<comment type="function">
    <text evidence="5 7">The electron transfer flavoprotein serves as a specific electron acceptor for several dehydrogenases, including five acyl-CoA dehydrogenases, glutaryl-CoA and sarcosine dehydrogenase. It transfers the electrons to the main mitochondrial respiratory chain via ETF-ubiquinone oxidoreductase (ETF dehydrogenase).</text>
</comment>
<keyword evidence="3 7" id="KW-0813">Transport</keyword>